<organism evidence="4 5">
    <name type="scientific">Leucocoprinus leucothites</name>
    <dbReference type="NCBI Taxonomy" id="201217"/>
    <lineage>
        <taxon>Eukaryota</taxon>
        <taxon>Fungi</taxon>
        <taxon>Dikarya</taxon>
        <taxon>Basidiomycota</taxon>
        <taxon>Agaricomycotina</taxon>
        <taxon>Agaricomycetes</taxon>
        <taxon>Agaricomycetidae</taxon>
        <taxon>Agaricales</taxon>
        <taxon>Agaricineae</taxon>
        <taxon>Agaricaceae</taxon>
        <taxon>Leucocoprinus</taxon>
    </lineage>
</organism>
<feature type="transmembrane region" description="Helical" evidence="2">
    <location>
        <begin position="86"/>
        <end position="107"/>
    </location>
</feature>
<evidence type="ECO:0000256" key="2">
    <source>
        <dbReference type="SAM" id="Phobius"/>
    </source>
</evidence>
<feature type="transmembrane region" description="Helical" evidence="2">
    <location>
        <begin position="47"/>
        <end position="65"/>
    </location>
</feature>
<proteinExistence type="predicted"/>
<evidence type="ECO:0000259" key="3">
    <source>
        <dbReference type="Pfam" id="PF20151"/>
    </source>
</evidence>
<feature type="transmembrane region" description="Helical" evidence="2">
    <location>
        <begin position="245"/>
        <end position="264"/>
    </location>
</feature>
<sequence>MDPISSDKITLAILATAAFSILAWDHCLLIGVDYQVFRRIRQSWRNPRHWMFFFLRYSGLAALFSDMFLSTARHQHCHLASEAFRVFYISTMLAFCGLVSLRVAVIWDYHADVVSGLGILGVSVVGLWVRQLSVPFSLRLMNIFKVATATQVKVHSEPTFLGSPCSLQPFPTWFSASYVVALAFNLAALSLAAIDTFGKPSSTERDMRQELRLLAFLIVCVAASAAALAIFALDSGQQTSKQIASGFFILMTVSMGSRIFITFAPTELNGPIVVSFGRSFGQSSRNVDSDPSWGSPSTINQSAIRSLPHSSITKPSTRTGTTRPGSLATSESHMLPLIASLNPLPPRRHNPLSPSVAMSNDGDDLRGQDAYLRSTTTDFATDTITPAIVSMPRPRAYRPLPVPPILPASKAETGTESSSGTLLSTIVPNKKRNKLSDAQSGWIE</sequence>
<feature type="domain" description="DUF6533" evidence="3">
    <location>
        <begin position="14"/>
        <end position="60"/>
    </location>
</feature>
<feature type="compositionally biased region" description="Polar residues" evidence="1">
    <location>
        <begin position="292"/>
        <end position="332"/>
    </location>
</feature>
<evidence type="ECO:0000256" key="1">
    <source>
        <dbReference type="SAM" id="MobiDB-lite"/>
    </source>
</evidence>
<protein>
    <recommendedName>
        <fullName evidence="3">DUF6533 domain-containing protein</fullName>
    </recommendedName>
</protein>
<accession>A0A8H5CXU9</accession>
<evidence type="ECO:0000313" key="5">
    <source>
        <dbReference type="Proteomes" id="UP000559027"/>
    </source>
</evidence>
<gene>
    <name evidence="4" type="ORF">D9756_009286</name>
</gene>
<dbReference type="EMBL" id="JAACJO010000015">
    <property type="protein sequence ID" value="KAF5349940.1"/>
    <property type="molecule type" value="Genomic_DNA"/>
</dbReference>
<keyword evidence="5" id="KW-1185">Reference proteome</keyword>
<reference evidence="4 5" key="1">
    <citation type="journal article" date="2020" name="ISME J.">
        <title>Uncovering the hidden diversity of litter-decomposition mechanisms in mushroom-forming fungi.</title>
        <authorList>
            <person name="Floudas D."/>
            <person name="Bentzer J."/>
            <person name="Ahren D."/>
            <person name="Johansson T."/>
            <person name="Persson P."/>
            <person name="Tunlid A."/>
        </authorList>
    </citation>
    <scope>NUCLEOTIDE SEQUENCE [LARGE SCALE GENOMIC DNA]</scope>
    <source>
        <strain evidence="4 5">CBS 146.42</strain>
    </source>
</reference>
<dbReference type="InterPro" id="IPR045340">
    <property type="entry name" value="DUF6533"/>
</dbReference>
<feature type="transmembrane region" description="Helical" evidence="2">
    <location>
        <begin position="173"/>
        <end position="194"/>
    </location>
</feature>
<feature type="transmembrane region" description="Helical" evidence="2">
    <location>
        <begin position="113"/>
        <end position="129"/>
    </location>
</feature>
<dbReference type="Proteomes" id="UP000559027">
    <property type="component" value="Unassembled WGS sequence"/>
</dbReference>
<keyword evidence="2" id="KW-0472">Membrane</keyword>
<dbReference type="AlphaFoldDB" id="A0A8H5CXU9"/>
<name>A0A8H5CXU9_9AGAR</name>
<keyword evidence="2" id="KW-1133">Transmembrane helix</keyword>
<dbReference type="Pfam" id="PF20151">
    <property type="entry name" value="DUF6533"/>
    <property type="match status" value="1"/>
</dbReference>
<feature type="transmembrane region" description="Helical" evidence="2">
    <location>
        <begin position="214"/>
        <end position="233"/>
    </location>
</feature>
<keyword evidence="2" id="KW-0812">Transmembrane</keyword>
<evidence type="ECO:0000313" key="4">
    <source>
        <dbReference type="EMBL" id="KAF5349940.1"/>
    </source>
</evidence>
<comment type="caution">
    <text evidence="4">The sequence shown here is derived from an EMBL/GenBank/DDBJ whole genome shotgun (WGS) entry which is preliminary data.</text>
</comment>
<dbReference type="OrthoDB" id="10503690at2759"/>
<feature type="region of interest" description="Disordered" evidence="1">
    <location>
        <begin position="284"/>
        <end position="332"/>
    </location>
</feature>